<gene>
    <name evidence="2" type="ORF">B0H67DRAFT_550001</name>
</gene>
<feature type="region of interest" description="Disordered" evidence="1">
    <location>
        <begin position="114"/>
        <end position="180"/>
    </location>
</feature>
<proteinExistence type="predicted"/>
<dbReference type="Proteomes" id="UP001172102">
    <property type="component" value="Unassembled WGS sequence"/>
</dbReference>
<evidence type="ECO:0000313" key="3">
    <source>
        <dbReference type="Proteomes" id="UP001172102"/>
    </source>
</evidence>
<dbReference type="EMBL" id="JAUKUA010000002">
    <property type="protein sequence ID" value="KAK0724152.1"/>
    <property type="molecule type" value="Genomic_DNA"/>
</dbReference>
<reference evidence="2" key="1">
    <citation type="submission" date="2023-06" db="EMBL/GenBank/DDBJ databases">
        <title>Genome-scale phylogeny and comparative genomics of the fungal order Sordariales.</title>
        <authorList>
            <consortium name="Lawrence Berkeley National Laboratory"/>
            <person name="Hensen N."/>
            <person name="Bonometti L."/>
            <person name="Westerberg I."/>
            <person name="Brannstrom I.O."/>
            <person name="Guillou S."/>
            <person name="Cros-Aarteil S."/>
            <person name="Calhoun S."/>
            <person name="Haridas S."/>
            <person name="Kuo A."/>
            <person name="Mondo S."/>
            <person name="Pangilinan J."/>
            <person name="Riley R."/>
            <person name="Labutti K."/>
            <person name="Andreopoulos B."/>
            <person name="Lipzen A."/>
            <person name="Chen C."/>
            <person name="Yanf M."/>
            <person name="Daum C."/>
            <person name="Ng V."/>
            <person name="Clum A."/>
            <person name="Steindorff A."/>
            <person name="Ohm R."/>
            <person name="Martin F."/>
            <person name="Silar P."/>
            <person name="Natvig D."/>
            <person name="Lalanne C."/>
            <person name="Gautier V."/>
            <person name="Ament-Velasquez S.L."/>
            <person name="Kruys A."/>
            <person name="Hutchinson M.I."/>
            <person name="Powell A.J."/>
            <person name="Barry K."/>
            <person name="Miller A.N."/>
            <person name="Grigoriev I.V."/>
            <person name="Debuchy R."/>
            <person name="Gladieux P."/>
            <person name="Thoren M.H."/>
            <person name="Johannesson H."/>
        </authorList>
    </citation>
    <scope>NUCLEOTIDE SEQUENCE</scope>
    <source>
        <strain evidence="2">SMH4607-1</strain>
    </source>
</reference>
<evidence type="ECO:0000313" key="2">
    <source>
        <dbReference type="EMBL" id="KAK0724152.1"/>
    </source>
</evidence>
<feature type="region of interest" description="Disordered" evidence="1">
    <location>
        <begin position="1"/>
        <end position="40"/>
    </location>
</feature>
<accession>A0AA40AY59</accession>
<protein>
    <submittedName>
        <fullName evidence="2">Uncharacterized protein</fullName>
    </submittedName>
</protein>
<feature type="compositionally biased region" description="Low complexity" evidence="1">
    <location>
        <begin position="63"/>
        <end position="83"/>
    </location>
</feature>
<feature type="region of interest" description="Disordered" evidence="1">
    <location>
        <begin position="61"/>
        <end position="83"/>
    </location>
</feature>
<organism evidence="2 3">
    <name type="scientific">Lasiosphaeris hirsuta</name>
    <dbReference type="NCBI Taxonomy" id="260670"/>
    <lineage>
        <taxon>Eukaryota</taxon>
        <taxon>Fungi</taxon>
        <taxon>Dikarya</taxon>
        <taxon>Ascomycota</taxon>
        <taxon>Pezizomycotina</taxon>
        <taxon>Sordariomycetes</taxon>
        <taxon>Sordariomycetidae</taxon>
        <taxon>Sordariales</taxon>
        <taxon>Lasiosphaeriaceae</taxon>
        <taxon>Lasiosphaeris</taxon>
    </lineage>
</organism>
<sequence>MAGNRTSPQAYKPSKGTPSAAKRPTLAPPAVTGPNPTPAAAMTCTKGPSWADMMSNKTSWVPAASEPTAAPASTTTTTTTKTARTETFYLQTDSHSPAEGTPLWAVGEVQPAIPIPDDSVVRGREPPPGSKKGRIAFRRSAGWRTTSGSGRGDTPEPAPAPVTPTRSPRIQASKAERRNARQAICSAVRAAREAEEVGMVVDGRDEGLVRRVEAWMEGVTKAKREAGVYPEGQSP</sequence>
<dbReference type="AlphaFoldDB" id="A0AA40AY59"/>
<keyword evidence="3" id="KW-1185">Reference proteome</keyword>
<name>A0AA40AY59_9PEZI</name>
<comment type="caution">
    <text evidence="2">The sequence shown here is derived from an EMBL/GenBank/DDBJ whole genome shotgun (WGS) entry which is preliminary data.</text>
</comment>
<evidence type="ECO:0000256" key="1">
    <source>
        <dbReference type="SAM" id="MobiDB-lite"/>
    </source>
</evidence>